<dbReference type="Proteomes" id="UP000272051">
    <property type="component" value="Unassembled WGS sequence"/>
</dbReference>
<evidence type="ECO:0000259" key="1">
    <source>
        <dbReference type="PROSITE" id="PS51729"/>
    </source>
</evidence>
<organism evidence="2 3">
    <name type="scientific">Thermoproteota archaeon</name>
    <dbReference type="NCBI Taxonomy" id="2056631"/>
    <lineage>
        <taxon>Archaea</taxon>
        <taxon>Thermoproteota</taxon>
    </lineage>
</organism>
<accession>A0A497EVR0</accession>
<dbReference type="InterPro" id="IPR031165">
    <property type="entry name" value="GNAT_YJDJ"/>
</dbReference>
<feature type="domain" description="N-acetyltransferase" evidence="1">
    <location>
        <begin position="7"/>
        <end position="93"/>
    </location>
</feature>
<evidence type="ECO:0000313" key="3">
    <source>
        <dbReference type="Proteomes" id="UP000272051"/>
    </source>
</evidence>
<dbReference type="PANTHER" id="PTHR31435:SF9">
    <property type="entry name" value="PROTEIN NATD1"/>
    <property type="match status" value="1"/>
</dbReference>
<dbReference type="InterPro" id="IPR016181">
    <property type="entry name" value="Acyl_CoA_acyltransferase"/>
</dbReference>
<dbReference type="Gene3D" id="3.40.630.30">
    <property type="match status" value="1"/>
</dbReference>
<sequence length="96" mass="11232">MVDHETVVRESQNLIYIRLAPGKYAYLKYRIEGGKMYVNETYTPEEYRGRGLATKLMDAAMLYAKEKNLKIVPMCSFARHYLNKHPEFSSLFEESS</sequence>
<proteinExistence type="predicted"/>
<name>A0A497EVR0_9CREN</name>
<dbReference type="PROSITE" id="PS51729">
    <property type="entry name" value="GNAT_YJDJ"/>
    <property type="match status" value="1"/>
</dbReference>
<dbReference type="InterPro" id="IPR045057">
    <property type="entry name" value="Gcn5-rel_NAT"/>
</dbReference>
<gene>
    <name evidence="2" type="ORF">DRJ33_06145</name>
</gene>
<evidence type="ECO:0000313" key="2">
    <source>
        <dbReference type="EMBL" id="RLE51317.1"/>
    </source>
</evidence>
<dbReference type="CDD" id="cd04301">
    <property type="entry name" value="NAT_SF"/>
    <property type="match status" value="1"/>
</dbReference>
<dbReference type="GO" id="GO:0016740">
    <property type="term" value="F:transferase activity"/>
    <property type="evidence" value="ECO:0007669"/>
    <property type="project" value="UniProtKB-KW"/>
</dbReference>
<dbReference type="EMBL" id="QMQX01000116">
    <property type="protein sequence ID" value="RLE51317.1"/>
    <property type="molecule type" value="Genomic_DNA"/>
</dbReference>
<protein>
    <submittedName>
        <fullName evidence="2">N-acetyltransferase</fullName>
    </submittedName>
</protein>
<dbReference type="AlphaFoldDB" id="A0A497EVR0"/>
<dbReference type="PANTHER" id="PTHR31435">
    <property type="entry name" value="PROTEIN NATD1"/>
    <property type="match status" value="1"/>
</dbReference>
<dbReference type="Pfam" id="PF14542">
    <property type="entry name" value="Acetyltransf_CG"/>
    <property type="match status" value="1"/>
</dbReference>
<reference evidence="2 3" key="1">
    <citation type="submission" date="2018-06" db="EMBL/GenBank/DDBJ databases">
        <title>Extensive metabolic versatility and redundancy in microbially diverse, dynamic hydrothermal sediments.</title>
        <authorList>
            <person name="Dombrowski N."/>
            <person name="Teske A."/>
            <person name="Baker B.J."/>
        </authorList>
    </citation>
    <scope>NUCLEOTIDE SEQUENCE [LARGE SCALE GENOMIC DNA]</scope>
    <source>
        <strain evidence="2">B34_G17</strain>
    </source>
</reference>
<comment type="caution">
    <text evidence="2">The sequence shown here is derived from an EMBL/GenBank/DDBJ whole genome shotgun (WGS) entry which is preliminary data.</text>
</comment>
<dbReference type="SUPFAM" id="SSF55729">
    <property type="entry name" value="Acyl-CoA N-acyltransferases (Nat)"/>
    <property type="match status" value="1"/>
</dbReference>